<evidence type="ECO:0000256" key="4">
    <source>
        <dbReference type="ARBA" id="ARBA00022692"/>
    </source>
</evidence>
<dbReference type="SUPFAM" id="SSF82689">
    <property type="entry name" value="Mechanosensitive channel protein MscS (YggB), C-terminal domain"/>
    <property type="match status" value="1"/>
</dbReference>
<comment type="subunit">
    <text evidence="7">Homoheptamer.</text>
</comment>
<dbReference type="SUPFAM" id="SSF50182">
    <property type="entry name" value="Sm-like ribonucleoproteins"/>
    <property type="match status" value="1"/>
</dbReference>
<keyword evidence="9" id="KW-0732">Signal</keyword>
<evidence type="ECO:0000256" key="7">
    <source>
        <dbReference type="RuleBase" id="RU369025"/>
    </source>
</evidence>
<dbReference type="EMBL" id="PVTT01000001">
    <property type="protein sequence ID" value="PRY95713.1"/>
    <property type="molecule type" value="Genomic_DNA"/>
</dbReference>
<dbReference type="Gene3D" id="2.30.30.60">
    <property type="match status" value="1"/>
</dbReference>
<dbReference type="InterPro" id="IPR045275">
    <property type="entry name" value="MscS_archaea/bacteria_type"/>
</dbReference>
<dbReference type="Pfam" id="PF21082">
    <property type="entry name" value="MS_channel_3rd"/>
    <property type="match status" value="1"/>
</dbReference>
<name>A0A2T0X9Y5_9RHOB</name>
<accession>A0A2T0X9Y5</accession>
<comment type="similarity">
    <text evidence="2 7">Belongs to the MscS (TC 1.A.23) family.</text>
</comment>
<feature type="domain" description="BON" evidence="10">
    <location>
        <begin position="31"/>
        <end position="100"/>
    </location>
</feature>
<dbReference type="Pfam" id="PF00924">
    <property type="entry name" value="MS_channel_2nd"/>
    <property type="match status" value="1"/>
</dbReference>
<dbReference type="InterPro" id="IPR011066">
    <property type="entry name" value="MscS_channel_C_sf"/>
</dbReference>
<keyword evidence="3" id="KW-1003">Cell membrane</keyword>
<feature type="transmembrane region" description="Helical" evidence="7">
    <location>
        <begin position="190"/>
        <end position="208"/>
    </location>
</feature>
<gene>
    <name evidence="11" type="ORF">BCF33_1337</name>
</gene>
<keyword evidence="12" id="KW-1185">Reference proteome</keyword>
<evidence type="ECO:0000259" key="10">
    <source>
        <dbReference type="PROSITE" id="PS50914"/>
    </source>
</evidence>
<dbReference type="Gene3D" id="1.10.287.1260">
    <property type="match status" value="1"/>
</dbReference>
<dbReference type="AlphaFoldDB" id="A0A2T0X9Y5"/>
<keyword evidence="6 7" id="KW-0472">Membrane</keyword>
<dbReference type="Pfam" id="PF04972">
    <property type="entry name" value="BON"/>
    <property type="match status" value="1"/>
</dbReference>
<evidence type="ECO:0000256" key="8">
    <source>
        <dbReference type="SAM" id="MobiDB-lite"/>
    </source>
</evidence>
<keyword evidence="7" id="KW-0406">Ion transport</keyword>
<evidence type="ECO:0000313" key="11">
    <source>
        <dbReference type="EMBL" id="PRY95713.1"/>
    </source>
</evidence>
<keyword evidence="4 7" id="KW-0812">Transmembrane</keyword>
<proteinExistence type="inferred from homology"/>
<feature type="transmembrane region" description="Helical" evidence="7">
    <location>
        <begin position="166"/>
        <end position="184"/>
    </location>
</feature>
<organism evidence="11 12">
    <name type="scientific">Hasllibacter halocynthiae</name>
    <dbReference type="NCBI Taxonomy" id="595589"/>
    <lineage>
        <taxon>Bacteria</taxon>
        <taxon>Pseudomonadati</taxon>
        <taxon>Pseudomonadota</taxon>
        <taxon>Alphaproteobacteria</taxon>
        <taxon>Rhodobacterales</taxon>
        <taxon>Roseobacteraceae</taxon>
        <taxon>Hasllibacter</taxon>
    </lineage>
</organism>
<sequence length="447" mass="47542">MRIILLSILLLVPLASAAQEEQPSEPIAVGADETQDGAIADRIRSILRELDYDSVAVRVSSGIVTLTGEAPDAAAVTRLDEIVTRVEGVVAIQNEVAESTDVARRGADAAERIENRVAAFAAYLPLLALAGAVLGGVVLLGLFVARRRWPWDRLAPNSFVADIYRQIVRIVFAIAGLVIALDILNAVALLSTILGAAGIIGLAIGFAVRDTVENFIASVMLSFRQPFRPNDLVEIEGDMGKVIRLTSRATILLSLEGNQIRIPNATVFKARIVNYSANPERRWQFEIGVASDADLAAVRALIRRTVEGLDYTLAEPAPQVWIDRIGDGAIFLQVTGWIDNEATGFLRARGEALRIVKDAVEAAGVEVPDTTYRIALTGGGTGIVTATDGDTAEDLPSAPRPAAGLPAETAADAHAELRADAALDRLADAERGAKENEDLLSPVAPTE</sequence>
<evidence type="ECO:0000256" key="6">
    <source>
        <dbReference type="ARBA" id="ARBA00023136"/>
    </source>
</evidence>
<comment type="caution">
    <text evidence="11">The sequence shown here is derived from an EMBL/GenBank/DDBJ whole genome shotgun (WGS) entry which is preliminary data.</text>
</comment>
<feature type="transmembrane region" description="Helical" evidence="7">
    <location>
        <begin position="120"/>
        <end position="145"/>
    </location>
</feature>
<keyword evidence="7" id="KW-0997">Cell inner membrane</keyword>
<dbReference type="PANTHER" id="PTHR30221:SF1">
    <property type="entry name" value="SMALL-CONDUCTANCE MECHANOSENSITIVE CHANNEL"/>
    <property type="match status" value="1"/>
</dbReference>
<dbReference type="InterPro" id="IPR006685">
    <property type="entry name" value="MscS_channel_2nd"/>
</dbReference>
<evidence type="ECO:0000256" key="5">
    <source>
        <dbReference type="ARBA" id="ARBA00022989"/>
    </source>
</evidence>
<dbReference type="Gene3D" id="3.30.1340.30">
    <property type="match status" value="1"/>
</dbReference>
<dbReference type="InterPro" id="IPR023408">
    <property type="entry name" value="MscS_beta-dom_sf"/>
</dbReference>
<dbReference type="InterPro" id="IPR007055">
    <property type="entry name" value="BON_dom"/>
</dbReference>
<comment type="subcellular location">
    <subcellularLocation>
        <location evidence="7">Cell inner membrane</location>
        <topology evidence="7">Multi-pass membrane protein</topology>
    </subcellularLocation>
    <subcellularLocation>
        <location evidence="1">Cell membrane</location>
        <topology evidence="1">Multi-pass membrane protein</topology>
    </subcellularLocation>
</comment>
<keyword evidence="7" id="KW-0407">Ion channel</keyword>
<evidence type="ECO:0000256" key="9">
    <source>
        <dbReference type="SAM" id="SignalP"/>
    </source>
</evidence>
<feature type="signal peptide" evidence="9">
    <location>
        <begin position="1"/>
        <end position="17"/>
    </location>
</feature>
<dbReference type="OrthoDB" id="9793781at2"/>
<feature type="compositionally biased region" description="Basic and acidic residues" evidence="8">
    <location>
        <begin position="426"/>
        <end position="437"/>
    </location>
</feature>
<evidence type="ECO:0000256" key="2">
    <source>
        <dbReference type="ARBA" id="ARBA00008017"/>
    </source>
</evidence>
<dbReference type="PANTHER" id="PTHR30221">
    <property type="entry name" value="SMALL-CONDUCTANCE MECHANOSENSITIVE CHANNEL"/>
    <property type="match status" value="1"/>
</dbReference>
<dbReference type="InterPro" id="IPR049278">
    <property type="entry name" value="MS_channel_C"/>
</dbReference>
<comment type="function">
    <text evidence="7">Mechanosensitive channel that participates in the regulation of osmotic pressure changes within the cell, opening in response to stretch forces in the membrane lipid bilayer, without the need for other proteins. Contributes to normal resistance to hypoosmotic shock. Forms an ion channel of 1.0 nanosiemens conductance with a slight preference for anions.</text>
</comment>
<dbReference type="RefSeq" id="WP_106160060.1">
    <property type="nucleotide sequence ID" value="NZ_PVTT01000001.1"/>
</dbReference>
<protein>
    <recommendedName>
        <fullName evidence="7">Small-conductance mechanosensitive channel</fullName>
    </recommendedName>
</protein>
<evidence type="ECO:0000256" key="3">
    <source>
        <dbReference type="ARBA" id="ARBA00022475"/>
    </source>
</evidence>
<feature type="region of interest" description="Disordered" evidence="8">
    <location>
        <begin position="426"/>
        <end position="447"/>
    </location>
</feature>
<evidence type="ECO:0000313" key="12">
    <source>
        <dbReference type="Proteomes" id="UP000238801"/>
    </source>
</evidence>
<dbReference type="GO" id="GO:0005886">
    <property type="term" value="C:plasma membrane"/>
    <property type="evidence" value="ECO:0007669"/>
    <property type="project" value="UniProtKB-SubCell"/>
</dbReference>
<dbReference type="PROSITE" id="PS50914">
    <property type="entry name" value="BON"/>
    <property type="match status" value="1"/>
</dbReference>
<comment type="caution">
    <text evidence="7">Lacks conserved residue(s) required for the propagation of feature annotation.</text>
</comment>
<feature type="chain" id="PRO_5015474159" description="Small-conductance mechanosensitive channel" evidence="9">
    <location>
        <begin position="18"/>
        <end position="447"/>
    </location>
</feature>
<dbReference type="Gene3D" id="3.30.70.100">
    <property type="match status" value="1"/>
</dbReference>
<keyword evidence="5 7" id="KW-1133">Transmembrane helix</keyword>
<dbReference type="GO" id="GO:0008381">
    <property type="term" value="F:mechanosensitive monoatomic ion channel activity"/>
    <property type="evidence" value="ECO:0007669"/>
    <property type="project" value="InterPro"/>
</dbReference>
<dbReference type="InterPro" id="IPR010920">
    <property type="entry name" value="LSM_dom_sf"/>
</dbReference>
<dbReference type="Proteomes" id="UP000238801">
    <property type="component" value="Unassembled WGS sequence"/>
</dbReference>
<keyword evidence="7" id="KW-0813">Transport</keyword>
<reference evidence="11 12" key="1">
    <citation type="submission" date="2018-03" db="EMBL/GenBank/DDBJ databases">
        <title>Genomic Encyclopedia of Archaeal and Bacterial Type Strains, Phase II (KMG-II): from individual species to whole genera.</title>
        <authorList>
            <person name="Goeker M."/>
        </authorList>
    </citation>
    <scope>NUCLEOTIDE SEQUENCE [LARGE SCALE GENOMIC DNA]</scope>
    <source>
        <strain evidence="11 12">DSM 29318</strain>
    </source>
</reference>
<evidence type="ECO:0000256" key="1">
    <source>
        <dbReference type="ARBA" id="ARBA00004651"/>
    </source>
</evidence>